<dbReference type="GO" id="GO:0005667">
    <property type="term" value="C:transcription regulator complex"/>
    <property type="evidence" value="ECO:0007669"/>
    <property type="project" value="TreeGrafter"/>
</dbReference>
<dbReference type="PANTHER" id="PTHR10814">
    <property type="entry name" value="TRANSDUCIN-LIKE ENHANCER PROTEIN"/>
    <property type="match status" value="1"/>
</dbReference>
<feature type="region of interest" description="Disordered" evidence="5">
    <location>
        <begin position="177"/>
        <end position="197"/>
    </location>
</feature>
<dbReference type="Pfam" id="PF03920">
    <property type="entry name" value="TLE_N"/>
    <property type="match status" value="1"/>
</dbReference>
<evidence type="ECO:0000313" key="7">
    <source>
        <dbReference type="EMBL" id="TKC46455.1"/>
    </source>
</evidence>
<dbReference type="EMBL" id="RWIC01000267">
    <property type="protein sequence ID" value="TKC46455.1"/>
    <property type="molecule type" value="Genomic_DNA"/>
</dbReference>
<feature type="non-terminal residue" evidence="7">
    <location>
        <position position="1"/>
    </location>
</feature>
<comment type="subcellular location">
    <subcellularLocation>
        <location evidence="1">Nucleus</location>
    </subcellularLocation>
</comment>
<dbReference type="InterPro" id="IPR005617">
    <property type="entry name" value="Groucho/TLE_N"/>
</dbReference>
<dbReference type="InterPro" id="IPR009146">
    <property type="entry name" value="Groucho_enhance"/>
</dbReference>
<feature type="region of interest" description="Disordered" evidence="5">
    <location>
        <begin position="1"/>
        <end position="31"/>
    </location>
</feature>
<evidence type="ECO:0000256" key="4">
    <source>
        <dbReference type="ARBA" id="ARBA00023242"/>
    </source>
</evidence>
<organism evidence="7 8">
    <name type="scientific">Monodon monoceros</name>
    <name type="common">Narwhal</name>
    <name type="synonym">Ceratodon monodon</name>
    <dbReference type="NCBI Taxonomy" id="40151"/>
    <lineage>
        <taxon>Eukaryota</taxon>
        <taxon>Metazoa</taxon>
        <taxon>Chordata</taxon>
        <taxon>Craniata</taxon>
        <taxon>Vertebrata</taxon>
        <taxon>Euteleostomi</taxon>
        <taxon>Mammalia</taxon>
        <taxon>Eutheria</taxon>
        <taxon>Laurasiatheria</taxon>
        <taxon>Artiodactyla</taxon>
        <taxon>Whippomorpha</taxon>
        <taxon>Cetacea</taxon>
        <taxon>Odontoceti</taxon>
        <taxon>Monodontidae</taxon>
        <taxon>Monodon</taxon>
    </lineage>
</organism>
<dbReference type="AlphaFoldDB" id="A0A4U1FA80"/>
<evidence type="ECO:0000256" key="2">
    <source>
        <dbReference type="ARBA" id="ARBA00005969"/>
    </source>
</evidence>
<keyword evidence="3" id="KW-0879">Wnt signaling pathway</keyword>
<feature type="domain" description="Groucho/TLE N-terminal Q-rich" evidence="6">
    <location>
        <begin position="57"/>
        <end position="104"/>
    </location>
</feature>
<name>A0A4U1FA80_MONMO</name>
<dbReference type="GO" id="GO:0005634">
    <property type="term" value="C:nucleus"/>
    <property type="evidence" value="ECO:0007669"/>
    <property type="project" value="UniProtKB-SubCell"/>
</dbReference>
<dbReference type="PANTHER" id="PTHR10814:SF4">
    <property type="entry name" value="TRANSDUCIN-LIKE ENHANCER PROTEIN 2"/>
    <property type="match status" value="1"/>
</dbReference>
<gene>
    <name evidence="7" type="ORF">EI555_011681</name>
</gene>
<evidence type="ECO:0000259" key="6">
    <source>
        <dbReference type="Pfam" id="PF03920"/>
    </source>
</evidence>
<evidence type="ECO:0000256" key="1">
    <source>
        <dbReference type="ARBA" id="ARBA00004123"/>
    </source>
</evidence>
<protein>
    <recommendedName>
        <fullName evidence="6">Groucho/TLE N-terminal Q-rich domain-containing protein</fullName>
    </recommendedName>
</protein>
<keyword evidence="4" id="KW-0539">Nucleus</keyword>
<comment type="caution">
    <text evidence="7">The sequence shown here is derived from an EMBL/GenBank/DDBJ whole genome shotgun (WGS) entry which is preliminary data.</text>
</comment>
<evidence type="ECO:0000256" key="3">
    <source>
        <dbReference type="ARBA" id="ARBA00022687"/>
    </source>
</evidence>
<comment type="similarity">
    <text evidence="2">Belongs to the WD repeat Groucho/TLE family.</text>
</comment>
<evidence type="ECO:0000313" key="8">
    <source>
        <dbReference type="Proteomes" id="UP000308365"/>
    </source>
</evidence>
<sequence length="197" mass="22438">EGEKSDLQNLDKTCKRQNLKTRRKQEAGEAGRLRLRRRPQELRIRAASGSSHLTQRLKFTTPESRHHIKDEFQLLQAQYHRLKLKCDKQASEKLEMQSHYVRSYIPQEQRAKKGTAPELNPISRQQLQAHQLSQLRTLAQPLTPLPGRLQPPSLLAASADTGLLSLSLLGSSAHLSKEYKNGHDSDTHQEDDGEKLD</sequence>
<reference evidence="8" key="1">
    <citation type="journal article" date="2019" name="IScience">
        <title>Narwhal Genome Reveals Long-Term Low Genetic Diversity despite Current Large Abundance Size.</title>
        <authorList>
            <person name="Westbury M.V."/>
            <person name="Petersen B."/>
            <person name="Garde E."/>
            <person name="Heide-Jorgensen M.P."/>
            <person name="Lorenzen E.D."/>
        </authorList>
    </citation>
    <scope>NUCLEOTIDE SEQUENCE [LARGE SCALE GENOMIC DNA]</scope>
</reference>
<dbReference type="Proteomes" id="UP000308365">
    <property type="component" value="Unassembled WGS sequence"/>
</dbReference>
<dbReference type="GO" id="GO:0003714">
    <property type="term" value="F:transcription corepressor activity"/>
    <property type="evidence" value="ECO:0007669"/>
    <property type="project" value="TreeGrafter"/>
</dbReference>
<accession>A0A4U1FA80</accession>
<proteinExistence type="inferred from homology"/>
<evidence type="ECO:0000256" key="5">
    <source>
        <dbReference type="SAM" id="MobiDB-lite"/>
    </source>
</evidence>
<dbReference type="GO" id="GO:0090090">
    <property type="term" value="P:negative regulation of canonical Wnt signaling pathway"/>
    <property type="evidence" value="ECO:0007669"/>
    <property type="project" value="TreeGrafter"/>
</dbReference>
<dbReference type="GO" id="GO:0016055">
    <property type="term" value="P:Wnt signaling pathway"/>
    <property type="evidence" value="ECO:0007669"/>
    <property type="project" value="UniProtKB-KW"/>
</dbReference>